<dbReference type="InterPro" id="IPR006464">
    <property type="entry name" value="AcTrfase_RimI/Ard1"/>
</dbReference>
<accession>A0A0C1VXY3</accession>
<dbReference type="GO" id="GO:0005737">
    <property type="term" value="C:cytoplasm"/>
    <property type="evidence" value="ECO:0007669"/>
    <property type="project" value="UniProtKB-SubCell"/>
</dbReference>
<dbReference type="InterPro" id="IPR000182">
    <property type="entry name" value="GNAT_dom"/>
</dbReference>
<dbReference type="InterPro" id="IPR016181">
    <property type="entry name" value="Acyl_CoA_acyltransferase"/>
</dbReference>
<dbReference type="GO" id="GO:0008999">
    <property type="term" value="F:protein-N-terminal-alanine acetyltransferase activity"/>
    <property type="evidence" value="ECO:0007669"/>
    <property type="project" value="UniProtKB-UniRule"/>
</dbReference>
<dbReference type="AlphaFoldDB" id="A0A0C1VXY3"/>
<organism evidence="8 9">
    <name type="scientific">Vibrio owensii CAIM 1854 = LMG 25443</name>
    <dbReference type="NCBI Taxonomy" id="1229493"/>
    <lineage>
        <taxon>Bacteria</taxon>
        <taxon>Pseudomonadati</taxon>
        <taxon>Pseudomonadota</taxon>
        <taxon>Gammaproteobacteria</taxon>
        <taxon>Vibrionales</taxon>
        <taxon>Vibrionaceae</taxon>
        <taxon>Vibrio</taxon>
    </lineage>
</organism>
<dbReference type="Pfam" id="PF00583">
    <property type="entry name" value="Acetyltransf_1"/>
    <property type="match status" value="1"/>
</dbReference>
<evidence type="ECO:0000256" key="6">
    <source>
        <dbReference type="RuleBase" id="RU363094"/>
    </source>
</evidence>
<dbReference type="EC" id="2.3.1.266" evidence="5 6"/>
<dbReference type="HAMAP" id="MF_02210">
    <property type="entry name" value="RimI"/>
    <property type="match status" value="1"/>
</dbReference>
<evidence type="ECO:0000256" key="2">
    <source>
        <dbReference type="ARBA" id="ARBA00022490"/>
    </source>
</evidence>
<comment type="function">
    <text evidence="5 6">Acetylates the N-terminal alanine of ribosomal protein bS18.</text>
</comment>
<feature type="binding site" evidence="5">
    <location>
        <begin position="70"/>
        <end position="72"/>
    </location>
    <ligand>
        <name>acetyl-CoA</name>
        <dbReference type="ChEBI" id="CHEBI:57288"/>
    </ligand>
</feature>
<comment type="caution">
    <text evidence="5">Lacks conserved residue(s) required for the propagation of feature annotation.</text>
</comment>
<evidence type="ECO:0000313" key="9">
    <source>
        <dbReference type="Proteomes" id="UP000031586"/>
    </source>
</evidence>
<dbReference type="InterPro" id="IPR043690">
    <property type="entry name" value="RimI"/>
</dbReference>
<keyword evidence="3 5" id="KW-0808">Transferase</keyword>
<feature type="binding site" evidence="5">
    <location>
        <position position="109"/>
    </location>
    <ligand>
        <name>acetyl-CoA</name>
        <dbReference type="ChEBI" id="CHEBI:57288"/>
    </ligand>
</feature>
<dbReference type="SUPFAM" id="SSF55729">
    <property type="entry name" value="Acyl-CoA N-acyltransferases (Nat)"/>
    <property type="match status" value="1"/>
</dbReference>
<dbReference type="NCBIfam" id="TIGR01575">
    <property type="entry name" value="rimI"/>
    <property type="match status" value="1"/>
</dbReference>
<dbReference type="Gene3D" id="3.40.630.30">
    <property type="match status" value="1"/>
</dbReference>
<gene>
    <name evidence="5" type="primary">rimI</name>
    <name evidence="8" type="ORF">H735_00825</name>
</gene>
<comment type="subcellular location">
    <subcellularLocation>
        <location evidence="5 6">Cytoplasm</location>
    </subcellularLocation>
</comment>
<dbReference type="PANTHER" id="PTHR43420:SF12">
    <property type="entry name" value="N-ACETYLTRANSFERASE DOMAIN-CONTAINING PROTEIN"/>
    <property type="match status" value="1"/>
</dbReference>
<comment type="similarity">
    <text evidence="1 5 6">Belongs to the acetyltransferase family. RimI subfamily.</text>
</comment>
<dbReference type="RefSeq" id="WP_020193893.1">
    <property type="nucleotide sequence ID" value="NZ_BAOH01000001.1"/>
</dbReference>
<dbReference type="PROSITE" id="PS51186">
    <property type="entry name" value="GNAT"/>
    <property type="match status" value="1"/>
</dbReference>
<keyword evidence="2 5" id="KW-0963">Cytoplasm</keyword>
<keyword evidence="4 5" id="KW-0012">Acyltransferase</keyword>
<dbReference type="EMBL" id="JPRD01000003">
    <property type="protein sequence ID" value="KIF54918.1"/>
    <property type="molecule type" value="Genomic_DNA"/>
</dbReference>
<evidence type="ECO:0000256" key="1">
    <source>
        <dbReference type="ARBA" id="ARBA00005395"/>
    </source>
</evidence>
<protein>
    <recommendedName>
        <fullName evidence="5 6">[Ribosomal protein bS18]-alanine N-acetyltransferase</fullName>
        <ecNumber evidence="5 6">2.3.1.266</ecNumber>
    </recommendedName>
</protein>
<feature type="active site" description="Proton acceptor" evidence="5">
    <location>
        <position position="104"/>
    </location>
</feature>
<evidence type="ECO:0000256" key="5">
    <source>
        <dbReference type="HAMAP-Rule" id="MF_02210"/>
    </source>
</evidence>
<evidence type="ECO:0000259" key="7">
    <source>
        <dbReference type="PROSITE" id="PS51186"/>
    </source>
</evidence>
<reference evidence="8 9" key="1">
    <citation type="submission" date="2014-07" db="EMBL/GenBank/DDBJ databases">
        <title>Unique and conserved regions in Vibrio harveyi and related species in comparison with the shrimp pathogen Vibrio harveyi CAIM 1792.</title>
        <authorList>
            <person name="Espinoza-Valles I."/>
            <person name="Vora G."/>
            <person name="Leekitcharoenphon P."/>
            <person name="Ussery D."/>
            <person name="Hoj L."/>
            <person name="Gomez-Gil B."/>
        </authorList>
    </citation>
    <scope>NUCLEOTIDE SEQUENCE [LARGE SCALE GENOMIC DNA]</scope>
    <source>
        <strain evidence="9">CAIM 1854 / LMG 25443</strain>
    </source>
</reference>
<evidence type="ECO:0000256" key="3">
    <source>
        <dbReference type="ARBA" id="ARBA00022679"/>
    </source>
</evidence>
<proteinExistence type="inferred from homology"/>
<feature type="active site" description="Proton donor" evidence="5">
    <location>
        <position position="116"/>
    </location>
</feature>
<comment type="catalytic activity">
    <reaction evidence="5 6">
        <text>N-terminal L-alanyl-[ribosomal protein bS18] + acetyl-CoA = N-terminal N(alpha)-acetyl-L-alanyl-[ribosomal protein bS18] + CoA + H(+)</text>
        <dbReference type="Rhea" id="RHEA:43756"/>
        <dbReference type="Rhea" id="RHEA-COMP:10676"/>
        <dbReference type="Rhea" id="RHEA-COMP:10677"/>
        <dbReference type="ChEBI" id="CHEBI:15378"/>
        <dbReference type="ChEBI" id="CHEBI:57287"/>
        <dbReference type="ChEBI" id="CHEBI:57288"/>
        <dbReference type="ChEBI" id="CHEBI:64718"/>
        <dbReference type="ChEBI" id="CHEBI:83683"/>
        <dbReference type="EC" id="2.3.1.266"/>
    </reaction>
</comment>
<dbReference type="PATRIC" id="fig|1229493.5.peg.2842"/>
<evidence type="ECO:0000313" key="8">
    <source>
        <dbReference type="EMBL" id="KIF54918.1"/>
    </source>
</evidence>
<dbReference type="Proteomes" id="UP000031586">
    <property type="component" value="Unassembled WGS sequence"/>
</dbReference>
<evidence type="ECO:0000256" key="4">
    <source>
        <dbReference type="ARBA" id="ARBA00023315"/>
    </source>
</evidence>
<dbReference type="CDD" id="cd04301">
    <property type="entry name" value="NAT_SF"/>
    <property type="match status" value="1"/>
</dbReference>
<feature type="domain" description="N-acetyltransferase" evidence="7">
    <location>
        <begin position="3"/>
        <end position="150"/>
    </location>
</feature>
<dbReference type="GeneID" id="47100467"/>
<name>A0A0C1VXY3_9VIBR</name>
<dbReference type="InterPro" id="IPR050680">
    <property type="entry name" value="YpeA/RimI_acetyltransf"/>
</dbReference>
<dbReference type="PANTHER" id="PTHR43420">
    <property type="entry name" value="ACETYLTRANSFERASE"/>
    <property type="match status" value="1"/>
</dbReference>
<comment type="caution">
    <text evidence="8">The sequence shown here is derived from an EMBL/GenBank/DDBJ whole genome shotgun (WGS) entry which is preliminary data.</text>
</comment>
<sequence length="152" mass="17317">MTIEITPMRAEHLDQVWQIEQQAHSHPWAESLVRDLSSRGACHHVMLEDAQVVGYFYGQNIVGEVTLLNIAISPSQQGKGLGQKLLDAFIEHCEQAKAESAWLEVRESNHPAIHIYEQAGFNEVDRRYNYYPAKTGNGKEDAIIMSYLFFNE</sequence>